<name>A9G2D8_SORC5</name>
<dbReference type="KEGG" id="scl:sce2446"/>
<evidence type="ECO:0000313" key="4">
    <source>
        <dbReference type="Proteomes" id="UP000002139"/>
    </source>
</evidence>
<dbReference type="EMBL" id="AM746676">
    <property type="protein sequence ID" value="CAN92605.1"/>
    <property type="molecule type" value="Genomic_DNA"/>
</dbReference>
<feature type="signal peptide" evidence="2">
    <location>
        <begin position="1"/>
        <end position="25"/>
    </location>
</feature>
<dbReference type="Proteomes" id="UP000002139">
    <property type="component" value="Chromosome"/>
</dbReference>
<feature type="chain" id="PRO_5002738658" description="Cytochrome c domain-containing protein" evidence="2">
    <location>
        <begin position="26"/>
        <end position="218"/>
    </location>
</feature>
<accession>A9G2D8</accession>
<keyword evidence="4" id="KW-1185">Reference proteome</keyword>
<organism evidence="3 4">
    <name type="scientific">Sorangium cellulosum (strain So ce56)</name>
    <name type="common">Polyangium cellulosum (strain So ce56)</name>
    <dbReference type="NCBI Taxonomy" id="448385"/>
    <lineage>
        <taxon>Bacteria</taxon>
        <taxon>Pseudomonadati</taxon>
        <taxon>Myxococcota</taxon>
        <taxon>Polyangia</taxon>
        <taxon>Polyangiales</taxon>
        <taxon>Polyangiaceae</taxon>
        <taxon>Sorangium</taxon>
    </lineage>
</organism>
<gene>
    <name evidence="3" type="ordered locus">sce2446</name>
</gene>
<evidence type="ECO:0000256" key="1">
    <source>
        <dbReference type="SAM" id="MobiDB-lite"/>
    </source>
</evidence>
<evidence type="ECO:0000313" key="3">
    <source>
        <dbReference type="EMBL" id="CAN92605.1"/>
    </source>
</evidence>
<evidence type="ECO:0008006" key="5">
    <source>
        <dbReference type="Google" id="ProtNLM"/>
    </source>
</evidence>
<dbReference type="AlphaFoldDB" id="A9G2D8"/>
<dbReference type="HOGENOM" id="CLU_1266203_0_0_7"/>
<feature type="region of interest" description="Disordered" evidence="1">
    <location>
        <begin position="35"/>
        <end position="56"/>
    </location>
</feature>
<protein>
    <recommendedName>
        <fullName evidence="5">Cytochrome c domain-containing protein</fullName>
    </recommendedName>
</protein>
<reference evidence="3 4" key="1">
    <citation type="journal article" date="2007" name="Nat. Biotechnol.">
        <title>Complete genome sequence of the myxobacterium Sorangium cellulosum.</title>
        <authorList>
            <person name="Schneiker S."/>
            <person name="Perlova O."/>
            <person name="Kaiser O."/>
            <person name="Gerth K."/>
            <person name="Alici A."/>
            <person name="Altmeyer M.O."/>
            <person name="Bartels D."/>
            <person name="Bekel T."/>
            <person name="Beyer S."/>
            <person name="Bode E."/>
            <person name="Bode H.B."/>
            <person name="Bolten C.J."/>
            <person name="Choudhuri J.V."/>
            <person name="Doss S."/>
            <person name="Elnakady Y.A."/>
            <person name="Frank B."/>
            <person name="Gaigalat L."/>
            <person name="Goesmann A."/>
            <person name="Groeger C."/>
            <person name="Gross F."/>
            <person name="Jelsbak L."/>
            <person name="Jelsbak L."/>
            <person name="Kalinowski J."/>
            <person name="Kegler C."/>
            <person name="Knauber T."/>
            <person name="Konietzny S."/>
            <person name="Kopp M."/>
            <person name="Krause L."/>
            <person name="Krug D."/>
            <person name="Linke B."/>
            <person name="Mahmud T."/>
            <person name="Martinez-Arias R."/>
            <person name="McHardy A.C."/>
            <person name="Merai M."/>
            <person name="Meyer F."/>
            <person name="Mormann S."/>
            <person name="Munoz-Dorado J."/>
            <person name="Perez J."/>
            <person name="Pradella S."/>
            <person name="Rachid S."/>
            <person name="Raddatz G."/>
            <person name="Rosenau F."/>
            <person name="Rueckert C."/>
            <person name="Sasse F."/>
            <person name="Scharfe M."/>
            <person name="Schuster S.C."/>
            <person name="Suen G."/>
            <person name="Treuner-Lange A."/>
            <person name="Velicer G.J."/>
            <person name="Vorholter F.-J."/>
            <person name="Weissman K.J."/>
            <person name="Welch R.D."/>
            <person name="Wenzel S.C."/>
            <person name="Whitworth D.E."/>
            <person name="Wilhelm S."/>
            <person name="Wittmann C."/>
            <person name="Bloecker H."/>
            <person name="Puehler A."/>
            <person name="Mueller R."/>
        </authorList>
    </citation>
    <scope>NUCLEOTIDE SEQUENCE [LARGE SCALE GENOMIC DNA]</scope>
    <source>
        <strain evidence="4">So ce56</strain>
    </source>
</reference>
<proteinExistence type="predicted"/>
<evidence type="ECO:0000256" key="2">
    <source>
        <dbReference type="SAM" id="SignalP"/>
    </source>
</evidence>
<keyword evidence="2" id="KW-0732">Signal</keyword>
<sequence length="218" mass="21418">MITQGDCMRRTITPLALLLASLSFATLGCDSKGSDATAPGAVAEGKPTESAAPAATTAAPAATAAVPAAATAEPTAAASAAPAETAAATAEPAETAAPKATAAASAAAAAGPASTGAAQAGEKKFECGAKGQKMCPMQAWMKSTMASATSSGDAAKIATALQYVASKPPPGMGSWVAITKAGIAKAKAGDVDGAKASCKQCHDLYKEQYKKTMRDRPW</sequence>
<dbReference type="STRING" id="448385.sce2446"/>